<evidence type="ECO:0000256" key="3">
    <source>
        <dbReference type="ARBA" id="ARBA00022768"/>
    </source>
</evidence>
<keyword evidence="3 5" id="KW-0251">Elongation factor</keyword>
<accession>A0A1G2HTG0</accession>
<dbReference type="Gene3D" id="1.10.8.10">
    <property type="entry name" value="DNA helicase RuvA subunit, C-terminal domain"/>
    <property type="match status" value="1"/>
</dbReference>
<reference evidence="7 8" key="1">
    <citation type="journal article" date="2016" name="Nat. Commun.">
        <title>Thousands of microbial genomes shed light on interconnected biogeochemical processes in an aquifer system.</title>
        <authorList>
            <person name="Anantharaman K."/>
            <person name="Brown C.T."/>
            <person name="Hug L.A."/>
            <person name="Sharon I."/>
            <person name="Castelle C.J."/>
            <person name="Probst A.J."/>
            <person name="Thomas B.C."/>
            <person name="Singh A."/>
            <person name="Wilkins M.J."/>
            <person name="Karaoz U."/>
            <person name="Brodie E.L."/>
            <person name="Williams K.H."/>
            <person name="Hubbard S.S."/>
            <person name="Banfield J.F."/>
        </authorList>
    </citation>
    <scope>NUCLEOTIDE SEQUENCE [LARGE SCALE GENOMIC DNA]</scope>
</reference>
<evidence type="ECO:0000259" key="6">
    <source>
        <dbReference type="Pfam" id="PF00889"/>
    </source>
</evidence>
<dbReference type="InterPro" id="IPR036402">
    <property type="entry name" value="EF-Ts_dimer_sf"/>
</dbReference>
<dbReference type="HAMAP" id="MF_00050">
    <property type="entry name" value="EF_Ts"/>
    <property type="match status" value="1"/>
</dbReference>
<comment type="subcellular location">
    <subcellularLocation>
        <location evidence="5">Cytoplasm</location>
    </subcellularLocation>
</comment>
<evidence type="ECO:0000256" key="2">
    <source>
        <dbReference type="ARBA" id="ARBA00016956"/>
    </source>
</evidence>
<evidence type="ECO:0000256" key="4">
    <source>
        <dbReference type="ARBA" id="ARBA00022917"/>
    </source>
</evidence>
<keyword evidence="5" id="KW-0963">Cytoplasm</keyword>
<evidence type="ECO:0000256" key="1">
    <source>
        <dbReference type="ARBA" id="ARBA00005532"/>
    </source>
</evidence>
<dbReference type="NCBIfam" id="TIGR00116">
    <property type="entry name" value="tsf"/>
    <property type="match status" value="1"/>
</dbReference>
<gene>
    <name evidence="5" type="primary">tsf</name>
    <name evidence="7" type="ORF">A2822_01045</name>
</gene>
<evidence type="ECO:0000256" key="5">
    <source>
        <dbReference type="HAMAP-Rule" id="MF_00050"/>
    </source>
</evidence>
<dbReference type="Pfam" id="PF00889">
    <property type="entry name" value="EF_TS"/>
    <property type="match status" value="1"/>
</dbReference>
<dbReference type="SUPFAM" id="SSF54713">
    <property type="entry name" value="Elongation factor Ts (EF-Ts), dimerisation domain"/>
    <property type="match status" value="1"/>
</dbReference>
<dbReference type="SUPFAM" id="SSF46934">
    <property type="entry name" value="UBA-like"/>
    <property type="match status" value="1"/>
</dbReference>
<dbReference type="PANTHER" id="PTHR11741:SF0">
    <property type="entry name" value="ELONGATION FACTOR TS, MITOCHONDRIAL"/>
    <property type="match status" value="1"/>
</dbReference>
<protein>
    <recommendedName>
        <fullName evidence="2 5">Elongation factor Ts</fullName>
        <shortName evidence="5">EF-Ts</shortName>
    </recommendedName>
</protein>
<dbReference type="Proteomes" id="UP000178774">
    <property type="component" value="Unassembled WGS sequence"/>
</dbReference>
<comment type="similarity">
    <text evidence="1 5">Belongs to the EF-Ts family.</text>
</comment>
<dbReference type="AlphaFoldDB" id="A0A1G2HTG0"/>
<keyword evidence="4 5" id="KW-0648">Protein biosynthesis</keyword>
<comment type="function">
    <text evidence="5">Associates with the EF-Tu.GDP complex and induces the exchange of GDP to GTP. It remains bound to the aminoacyl-tRNA.EF-Tu.GTP complex up to the GTP hydrolysis stage on the ribosome.</text>
</comment>
<dbReference type="GO" id="GO:0003746">
    <property type="term" value="F:translation elongation factor activity"/>
    <property type="evidence" value="ECO:0007669"/>
    <property type="project" value="UniProtKB-UniRule"/>
</dbReference>
<name>A0A1G2HTG0_9BACT</name>
<feature type="domain" description="Translation elongation factor EFTs/EF1B dimerisation" evidence="6">
    <location>
        <begin position="71"/>
        <end position="147"/>
    </location>
</feature>
<evidence type="ECO:0000313" key="7">
    <source>
        <dbReference type="EMBL" id="OGZ65826.1"/>
    </source>
</evidence>
<dbReference type="InterPro" id="IPR001816">
    <property type="entry name" value="Transl_elong_EFTs/EF1B"/>
</dbReference>
<dbReference type="PANTHER" id="PTHR11741">
    <property type="entry name" value="ELONGATION FACTOR TS"/>
    <property type="match status" value="1"/>
</dbReference>
<organism evidence="7 8">
    <name type="scientific">Candidatus Staskawiczbacteria bacterium RIFCSPHIGHO2_01_FULL_41_41</name>
    <dbReference type="NCBI Taxonomy" id="1802203"/>
    <lineage>
        <taxon>Bacteria</taxon>
        <taxon>Candidatus Staskawicziibacteriota</taxon>
    </lineage>
</organism>
<evidence type="ECO:0000313" key="8">
    <source>
        <dbReference type="Proteomes" id="UP000178774"/>
    </source>
</evidence>
<sequence length="149" mass="16531">MINIEDIKRLRDETGASPVKIKKAMEESGEDVQKAKELLKSWGAVKAGEKGGRETHDGVIDFYIHPNAKSGVLLDIRCETDFVAKNPDFKSLAHEICLHIAAMQPENVEALLAQSWVKDDAKTIKSLIEETVAKIGENITVKQFARFAI</sequence>
<dbReference type="InterPro" id="IPR009060">
    <property type="entry name" value="UBA-like_sf"/>
</dbReference>
<dbReference type="Gene3D" id="3.30.479.20">
    <property type="entry name" value="Elongation factor Ts, dimerisation domain"/>
    <property type="match status" value="1"/>
</dbReference>
<proteinExistence type="inferred from homology"/>
<dbReference type="GO" id="GO:0005737">
    <property type="term" value="C:cytoplasm"/>
    <property type="evidence" value="ECO:0007669"/>
    <property type="project" value="UniProtKB-SubCell"/>
</dbReference>
<dbReference type="InterPro" id="IPR014039">
    <property type="entry name" value="Transl_elong_EFTs/EF1B_dimer"/>
</dbReference>
<dbReference type="EMBL" id="MHOP01000013">
    <property type="protein sequence ID" value="OGZ65826.1"/>
    <property type="molecule type" value="Genomic_DNA"/>
</dbReference>
<feature type="region of interest" description="Involved in Mg(2+) ion dislocation from EF-Tu" evidence="5">
    <location>
        <begin position="80"/>
        <end position="83"/>
    </location>
</feature>
<comment type="caution">
    <text evidence="7">The sequence shown here is derived from an EMBL/GenBank/DDBJ whole genome shotgun (WGS) entry which is preliminary data.</text>
</comment>